<evidence type="ECO:0000313" key="3">
    <source>
        <dbReference type="EMBL" id="KAJ1190641.1"/>
    </source>
</evidence>
<keyword evidence="4" id="KW-1185">Reference proteome</keyword>
<feature type="domain" description="KRAB" evidence="2">
    <location>
        <begin position="11"/>
        <end position="91"/>
    </location>
</feature>
<protein>
    <recommendedName>
        <fullName evidence="2">KRAB domain-containing protein</fullName>
    </recommendedName>
</protein>
<dbReference type="SMART" id="SM00349">
    <property type="entry name" value="KRAB"/>
    <property type="match status" value="1"/>
</dbReference>
<dbReference type="PANTHER" id="PTHR23232">
    <property type="entry name" value="KRAB DOMAIN C2H2 ZINC FINGER"/>
    <property type="match status" value="1"/>
</dbReference>
<dbReference type="InterPro" id="IPR001909">
    <property type="entry name" value="KRAB"/>
</dbReference>
<evidence type="ECO:0000256" key="1">
    <source>
        <dbReference type="SAM" id="MobiDB-lite"/>
    </source>
</evidence>
<proteinExistence type="predicted"/>
<dbReference type="PANTHER" id="PTHR23232:SF152">
    <property type="entry name" value="ZINC FINGER PROTEIN 182"/>
    <property type="match status" value="1"/>
</dbReference>
<sequence length="242" mass="27216">MSAKVSDKAPVTFYDVAAGFSEGEWKLLHEWQKELYKNVMNDIQQALIYLGPLIASSVFSLRENKDVCFMQHEESERRQNISQSPAGFPSPNTQSLFRMEEEGHGDSMDHLGVEAEESSTGPNSVVSFRIKEEEDSYAIDDQFSEVTENLSGHASNPVFTPIFSQRLKSKGRTKFHKGPEPKRRTTVGLGSRSKEEDDGYPEACTENTAISALPGKTRLKVLKDFEIGIRFCMCLFTLVFTK</sequence>
<dbReference type="InterPro" id="IPR036051">
    <property type="entry name" value="KRAB_dom_sf"/>
</dbReference>
<dbReference type="EMBL" id="JANPWB010000005">
    <property type="protein sequence ID" value="KAJ1190641.1"/>
    <property type="molecule type" value="Genomic_DNA"/>
</dbReference>
<dbReference type="CDD" id="cd07765">
    <property type="entry name" value="KRAB_A-box"/>
    <property type="match status" value="1"/>
</dbReference>
<dbReference type="GO" id="GO:0006355">
    <property type="term" value="P:regulation of DNA-templated transcription"/>
    <property type="evidence" value="ECO:0007669"/>
    <property type="project" value="InterPro"/>
</dbReference>
<dbReference type="InterPro" id="IPR050169">
    <property type="entry name" value="Krueppel_C2H2_ZnF"/>
</dbReference>
<name>A0AAV7UPX9_PLEWA</name>
<dbReference type="SUPFAM" id="SSF109640">
    <property type="entry name" value="KRAB domain (Kruppel-associated box)"/>
    <property type="match status" value="1"/>
</dbReference>
<dbReference type="AlphaFoldDB" id="A0AAV7UPX9"/>
<gene>
    <name evidence="3" type="ORF">NDU88_007379</name>
</gene>
<dbReference type="Proteomes" id="UP001066276">
    <property type="component" value="Chromosome 3_1"/>
</dbReference>
<feature type="region of interest" description="Disordered" evidence="1">
    <location>
        <begin position="170"/>
        <end position="202"/>
    </location>
</feature>
<dbReference type="Gene3D" id="6.10.140.140">
    <property type="match status" value="1"/>
</dbReference>
<comment type="caution">
    <text evidence="3">The sequence shown here is derived from an EMBL/GenBank/DDBJ whole genome shotgun (WGS) entry which is preliminary data.</text>
</comment>
<dbReference type="PROSITE" id="PS50805">
    <property type="entry name" value="KRAB"/>
    <property type="match status" value="1"/>
</dbReference>
<dbReference type="Pfam" id="PF01352">
    <property type="entry name" value="KRAB"/>
    <property type="match status" value="1"/>
</dbReference>
<reference evidence="3" key="1">
    <citation type="journal article" date="2022" name="bioRxiv">
        <title>Sequencing and chromosome-scale assembly of the giantPleurodeles waltlgenome.</title>
        <authorList>
            <person name="Brown T."/>
            <person name="Elewa A."/>
            <person name="Iarovenko S."/>
            <person name="Subramanian E."/>
            <person name="Araus A.J."/>
            <person name="Petzold A."/>
            <person name="Susuki M."/>
            <person name="Suzuki K.-i.T."/>
            <person name="Hayashi T."/>
            <person name="Toyoda A."/>
            <person name="Oliveira C."/>
            <person name="Osipova E."/>
            <person name="Leigh N.D."/>
            <person name="Simon A."/>
            <person name="Yun M.H."/>
        </authorList>
    </citation>
    <scope>NUCLEOTIDE SEQUENCE</scope>
    <source>
        <strain evidence="3">20211129_DDA</strain>
        <tissue evidence="3">Liver</tissue>
    </source>
</reference>
<accession>A0AAV7UPX9</accession>
<evidence type="ECO:0000313" key="4">
    <source>
        <dbReference type="Proteomes" id="UP001066276"/>
    </source>
</evidence>
<evidence type="ECO:0000259" key="2">
    <source>
        <dbReference type="PROSITE" id="PS50805"/>
    </source>
</evidence>
<organism evidence="3 4">
    <name type="scientific">Pleurodeles waltl</name>
    <name type="common">Iberian ribbed newt</name>
    <dbReference type="NCBI Taxonomy" id="8319"/>
    <lineage>
        <taxon>Eukaryota</taxon>
        <taxon>Metazoa</taxon>
        <taxon>Chordata</taxon>
        <taxon>Craniata</taxon>
        <taxon>Vertebrata</taxon>
        <taxon>Euteleostomi</taxon>
        <taxon>Amphibia</taxon>
        <taxon>Batrachia</taxon>
        <taxon>Caudata</taxon>
        <taxon>Salamandroidea</taxon>
        <taxon>Salamandridae</taxon>
        <taxon>Pleurodelinae</taxon>
        <taxon>Pleurodeles</taxon>
    </lineage>
</organism>